<sequence>MAEGFGQSWTNYGVLLMDEGKYDEARAALLRGTEKGIAVAHYHLAGMASKGQGLEGRDAKQALHHYEQAALMGMKEAVRPAHQALLEYLGSEEDLDRLEEGLRRLEALGDTEAYDAYAVDQVVSRVEWARKFRAQQGEARSLPSRPMILQACGLGLEHPYGSAYNLGHNTHWRLAAYRSLERPQRLMEGQVDADGCARSSGLLPADVRELLDQGVVFALQFPNYTLPLVAIEAGGQIVLEMQPQATPIPN</sequence>
<dbReference type="RefSeq" id="WP_090377736.1">
    <property type="nucleotide sequence ID" value="NZ_FNSC01000001.1"/>
</dbReference>
<keyword evidence="2" id="KW-1185">Reference proteome</keyword>
<dbReference type="Gene3D" id="1.25.40.10">
    <property type="entry name" value="Tetratricopeptide repeat domain"/>
    <property type="match status" value="1"/>
</dbReference>
<organism evidence="1 2">
    <name type="scientific">Pseudomonas anguilliseptica</name>
    <dbReference type="NCBI Taxonomy" id="53406"/>
    <lineage>
        <taxon>Bacteria</taxon>
        <taxon>Pseudomonadati</taxon>
        <taxon>Pseudomonadota</taxon>
        <taxon>Gammaproteobacteria</taxon>
        <taxon>Pseudomonadales</taxon>
        <taxon>Pseudomonadaceae</taxon>
        <taxon>Pseudomonas</taxon>
    </lineage>
</organism>
<dbReference type="EMBL" id="FNSC01000001">
    <property type="protein sequence ID" value="SEC60099.1"/>
    <property type="molecule type" value="Genomic_DNA"/>
</dbReference>
<gene>
    <name evidence="1" type="ORF">SAMN05421553_1127</name>
</gene>
<protein>
    <recommendedName>
        <fullName evidence="3">Sel1 repeat-containing protein</fullName>
    </recommendedName>
</protein>
<dbReference type="Proteomes" id="UP000242849">
    <property type="component" value="Unassembled WGS sequence"/>
</dbReference>
<dbReference type="STRING" id="53406.SAMN05421553_1127"/>
<dbReference type="SMART" id="SM00671">
    <property type="entry name" value="SEL1"/>
    <property type="match status" value="1"/>
</dbReference>
<accession>A0A1H4TUL7</accession>
<evidence type="ECO:0000313" key="2">
    <source>
        <dbReference type="Proteomes" id="UP000242849"/>
    </source>
</evidence>
<name>A0A1H4TUL7_PSEAG</name>
<evidence type="ECO:0008006" key="3">
    <source>
        <dbReference type="Google" id="ProtNLM"/>
    </source>
</evidence>
<dbReference type="SUPFAM" id="SSF81901">
    <property type="entry name" value="HCP-like"/>
    <property type="match status" value="1"/>
</dbReference>
<evidence type="ECO:0000313" key="1">
    <source>
        <dbReference type="EMBL" id="SEC60099.1"/>
    </source>
</evidence>
<dbReference type="OrthoDB" id="6383809at2"/>
<proteinExistence type="predicted"/>
<reference evidence="2" key="1">
    <citation type="submission" date="2016-10" db="EMBL/GenBank/DDBJ databases">
        <authorList>
            <person name="Varghese N."/>
            <person name="Submissions S."/>
        </authorList>
    </citation>
    <scope>NUCLEOTIDE SEQUENCE [LARGE SCALE GENOMIC DNA]</scope>
    <source>
        <strain evidence="2">DSM 12111</strain>
    </source>
</reference>
<dbReference type="InterPro" id="IPR006597">
    <property type="entry name" value="Sel1-like"/>
</dbReference>
<dbReference type="InterPro" id="IPR011990">
    <property type="entry name" value="TPR-like_helical_dom_sf"/>
</dbReference>
<dbReference type="AlphaFoldDB" id="A0A1H4TUL7"/>